<organism evidence="2 3">
    <name type="scientific">Candidatus Methanocrinis natronophilus</name>
    <dbReference type="NCBI Taxonomy" id="3033396"/>
    <lineage>
        <taxon>Archaea</taxon>
        <taxon>Methanobacteriati</taxon>
        <taxon>Methanobacteriota</taxon>
        <taxon>Stenosarchaea group</taxon>
        <taxon>Methanomicrobia</taxon>
        <taxon>Methanotrichales</taxon>
        <taxon>Methanotrichaceae</taxon>
        <taxon>Methanocrinis</taxon>
    </lineage>
</organism>
<dbReference type="EMBL" id="JARFPK010000003">
    <property type="protein sequence ID" value="MDF0589743.1"/>
    <property type="molecule type" value="Genomic_DNA"/>
</dbReference>
<gene>
    <name evidence="2" type="ORF">P0O15_00930</name>
</gene>
<dbReference type="RefSeq" id="WP_316965580.1">
    <property type="nucleotide sequence ID" value="NZ_JARFPK010000003.1"/>
</dbReference>
<dbReference type="Pfam" id="PF09889">
    <property type="entry name" value="DUF2116"/>
    <property type="match status" value="1"/>
</dbReference>
<dbReference type="Proteomes" id="UP001220010">
    <property type="component" value="Unassembled WGS sequence"/>
</dbReference>
<evidence type="ECO:0000256" key="1">
    <source>
        <dbReference type="SAM" id="Phobius"/>
    </source>
</evidence>
<reference evidence="2 3" key="1">
    <citation type="submission" date="2023-03" db="EMBL/GenBank/DDBJ databases">
        <title>WGS of Methanotrichaceae archaeon Mx.</title>
        <authorList>
            <person name="Sorokin D.Y."/>
            <person name="Merkel A.Y."/>
        </authorList>
    </citation>
    <scope>NUCLEOTIDE SEQUENCE [LARGE SCALE GENOMIC DNA]</scope>
    <source>
        <strain evidence="2 3">Mx</strain>
    </source>
</reference>
<evidence type="ECO:0000313" key="2">
    <source>
        <dbReference type="EMBL" id="MDF0589743.1"/>
    </source>
</evidence>
<keyword evidence="1" id="KW-0812">Transmembrane</keyword>
<proteinExistence type="predicted"/>
<name>A0ABT5X4X2_9EURY</name>
<keyword evidence="1" id="KW-1133">Transmembrane helix</keyword>
<keyword evidence="1" id="KW-0472">Membrane</keyword>
<dbReference type="InterPro" id="IPR019216">
    <property type="entry name" value="DUF2116_treble_clef"/>
</dbReference>
<accession>A0ABT5X4X2</accession>
<keyword evidence="3" id="KW-1185">Reference proteome</keyword>
<evidence type="ECO:0000313" key="3">
    <source>
        <dbReference type="Proteomes" id="UP001220010"/>
    </source>
</evidence>
<feature type="transmembrane region" description="Helical" evidence="1">
    <location>
        <begin position="44"/>
        <end position="63"/>
    </location>
</feature>
<protein>
    <submittedName>
        <fullName evidence="2">DUF2116 family Zn-ribbon domain-containing protein</fullName>
    </submittedName>
</protein>
<comment type="caution">
    <text evidence="2">The sequence shown here is derived from an EMBL/GenBank/DDBJ whole genome shotgun (WGS) entry which is preliminary data.</text>
</comment>
<sequence length="68" mass="7634">MIGLTKAASHKHCIVCGKTIEEMDSFCDEVCDSKYKSAQRRQTLFFLIFIGLLVLMLIVPVFLKAPQG</sequence>